<gene>
    <name evidence="1" type="ORF">GMARGA_LOCUS5863</name>
</gene>
<accession>A0ABN7UHP3</accession>
<organism evidence="1 2">
    <name type="scientific">Gigaspora margarita</name>
    <dbReference type="NCBI Taxonomy" id="4874"/>
    <lineage>
        <taxon>Eukaryota</taxon>
        <taxon>Fungi</taxon>
        <taxon>Fungi incertae sedis</taxon>
        <taxon>Mucoromycota</taxon>
        <taxon>Glomeromycotina</taxon>
        <taxon>Glomeromycetes</taxon>
        <taxon>Diversisporales</taxon>
        <taxon>Gigasporaceae</taxon>
        <taxon>Gigaspora</taxon>
    </lineage>
</organism>
<evidence type="ECO:0000313" key="1">
    <source>
        <dbReference type="EMBL" id="CAG8579159.1"/>
    </source>
</evidence>
<dbReference type="EMBL" id="CAJVQB010002549">
    <property type="protein sequence ID" value="CAG8579159.1"/>
    <property type="molecule type" value="Genomic_DNA"/>
</dbReference>
<comment type="caution">
    <text evidence="1">The sequence shown here is derived from an EMBL/GenBank/DDBJ whole genome shotgun (WGS) entry which is preliminary data.</text>
</comment>
<proteinExistence type="predicted"/>
<reference evidence="1 2" key="1">
    <citation type="submission" date="2021-06" db="EMBL/GenBank/DDBJ databases">
        <authorList>
            <person name="Kallberg Y."/>
            <person name="Tangrot J."/>
            <person name="Rosling A."/>
        </authorList>
    </citation>
    <scope>NUCLEOTIDE SEQUENCE [LARGE SCALE GENOMIC DNA]</scope>
    <source>
        <strain evidence="1 2">120-4 pot B 10/14</strain>
    </source>
</reference>
<feature type="non-terminal residue" evidence="1">
    <location>
        <position position="138"/>
    </location>
</feature>
<evidence type="ECO:0000313" key="2">
    <source>
        <dbReference type="Proteomes" id="UP000789901"/>
    </source>
</evidence>
<dbReference type="Proteomes" id="UP000789901">
    <property type="component" value="Unassembled WGS sequence"/>
</dbReference>
<protein>
    <submittedName>
        <fullName evidence="1">16240_t:CDS:1</fullName>
    </submittedName>
</protein>
<name>A0ABN7UHP3_GIGMA</name>
<sequence length="138" mass="15854">MRGNDTNLDFGMREGIFDRRSEMSEGGLGVRGFSAPDLQYIALERSLEKTVQATMEKVVSDIKKSVQLTQSVDENKYWPKEKMNKPRDQFEDWEGVLKVREIVATRVFMLRDKLASARQLVKNKHPKVGCSMVSSRLE</sequence>
<keyword evidence="2" id="KW-1185">Reference proteome</keyword>